<sequence length="132" mass="14667">MPSRSTLDFKLHISTSADWGHGACVLAEGPHVKLSILVQTYPWISCSTCTPITYIFDAILFQRSGPRGLLDLYFWMRRSIVESLLSGASCLSTCCWACSGFRTPETALMMDRSVRLHYPTRYTGPVNVEAAA</sequence>
<dbReference type="InParanoid" id="A0A369JJ56"/>
<dbReference type="EMBL" id="LUEZ02000052">
    <property type="protein sequence ID" value="RDB22241.1"/>
    <property type="molecule type" value="Genomic_DNA"/>
</dbReference>
<reference evidence="1" key="1">
    <citation type="submission" date="2018-04" db="EMBL/GenBank/DDBJ databases">
        <title>Whole genome sequencing of Hypsizygus marmoreus.</title>
        <authorList>
            <person name="Choi I.-G."/>
            <person name="Min B."/>
            <person name="Kim J.-G."/>
            <person name="Kim S."/>
            <person name="Oh Y.-L."/>
            <person name="Kong W.-S."/>
            <person name="Park H."/>
            <person name="Jeong J."/>
            <person name="Song E.-S."/>
        </authorList>
    </citation>
    <scope>NUCLEOTIDE SEQUENCE [LARGE SCALE GENOMIC DNA]</scope>
    <source>
        <strain evidence="1">51987-8</strain>
    </source>
</reference>
<gene>
    <name evidence="1" type="ORF">Hypma_010780</name>
</gene>
<comment type="caution">
    <text evidence="1">The sequence shown here is derived from an EMBL/GenBank/DDBJ whole genome shotgun (WGS) entry which is preliminary data.</text>
</comment>
<accession>A0A369JJ56</accession>
<dbReference type="Proteomes" id="UP000076154">
    <property type="component" value="Unassembled WGS sequence"/>
</dbReference>
<keyword evidence="2" id="KW-1185">Reference proteome</keyword>
<organism evidence="1 2">
    <name type="scientific">Hypsizygus marmoreus</name>
    <name type="common">White beech mushroom</name>
    <name type="synonym">Agaricus marmoreus</name>
    <dbReference type="NCBI Taxonomy" id="39966"/>
    <lineage>
        <taxon>Eukaryota</taxon>
        <taxon>Fungi</taxon>
        <taxon>Dikarya</taxon>
        <taxon>Basidiomycota</taxon>
        <taxon>Agaricomycotina</taxon>
        <taxon>Agaricomycetes</taxon>
        <taxon>Agaricomycetidae</taxon>
        <taxon>Agaricales</taxon>
        <taxon>Tricholomatineae</taxon>
        <taxon>Lyophyllaceae</taxon>
        <taxon>Hypsizygus</taxon>
    </lineage>
</organism>
<proteinExistence type="predicted"/>
<protein>
    <submittedName>
        <fullName evidence="1">Uncharacterized protein</fullName>
    </submittedName>
</protein>
<name>A0A369JJ56_HYPMA</name>
<evidence type="ECO:0000313" key="2">
    <source>
        <dbReference type="Proteomes" id="UP000076154"/>
    </source>
</evidence>
<dbReference type="AlphaFoldDB" id="A0A369JJ56"/>
<evidence type="ECO:0000313" key="1">
    <source>
        <dbReference type="EMBL" id="RDB22241.1"/>
    </source>
</evidence>